<evidence type="ECO:0000256" key="1">
    <source>
        <dbReference type="ARBA" id="ARBA00023172"/>
    </source>
</evidence>
<evidence type="ECO:0000256" key="2">
    <source>
        <dbReference type="SAM" id="MobiDB-lite"/>
    </source>
</evidence>
<dbReference type="InterPro" id="IPR052925">
    <property type="entry name" value="Phage_Integrase-like_Recomb"/>
</dbReference>
<keyword evidence="1" id="KW-0233">DNA recombination</keyword>
<dbReference type="EMBL" id="NCKW01001819">
    <property type="protein sequence ID" value="POM79269.1"/>
    <property type="molecule type" value="Genomic_DNA"/>
</dbReference>
<name>A0A2P4YND0_9STRA</name>
<dbReference type="Proteomes" id="UP000237271">
    <property type="component" value="Unassembled WGS sequence"/>
</dbReference>
<dbReference type="AlphaFoldDB" id="A0A2P4YND0"/>
<accession>A0A2P4YND0</accession>
<feature type="compositionally biased region" description="Polar residues" evidence="2">
    <location>
        <begin position="106"/>
        <end position="115"/>
    </location>
</feature>
<dbReference type="SUPFAM" id="SSF56349">
    <property type="entry name" value="DNA breaking-rejoining enzymes"/>
    <property type="match status" value="1"/>
</dbReference>
<organism evidence="3 4">
    <name type="scientific">Phytophthora palmivora</name>
    <dbReference type="NCBI Taxonomy" id="4796"/>
    <lineage>
        <taxon>Eukaryota</taxon>
        <taxon>Sar</taxon>
        <taxon>Stramenopiles</taxon>
        <taxon>Oomycota</taxon>
        <taxon>Peronosporomycetes</taxon>
        <taxon>Peronosporales</taxon>
        <taxon>Peronosporaceae</taxon>
        <taxon>Phytophthora</taxon>
    </lineage>
</organism>
<evidence type="ECO:0000313" key="4">
    <source>
        <dbReference type="Proteomes" id="UP000237271"/>
    </source>
</evidence>
<evidence type="ECO:0008006" key="5">
    <source>
        <dbReference type="Google" id="ProtNLM"/>
    </source>
</evidence>
<gene>
    <name evidence="3" type="ORF">PHPALM_3118</name>
</gene>
<dbReference type="Gene3D" id="1.10.443.10">
    <property type="entry name" value="Intergrase catalytic core"/>
    <property type="match status" value="1"/>
</dbReference>
<dbReference type="InterPro" id="IPR013762">
    <property type="entry name" value="Integrase-like_cat_sf"/>
</dbReference>
<reference evidence="3 4" key="1">
    <citation type="journal article" date="2017" name="Genome Biol. Evol.">
        <title>Phytophthora megakarya and P. palmivora, closely related causal agents of cacao black pod rot, underwent increases in genome sizes and gene numbers by different mechanisms.</title>
        <authorList>
            <person name="Ali S.S."/>
            <person name="Shao J."/>
            <person name="Lary D.J."/>
            <person name="Kronmiller B."/>
            <person name="Shen D."/>
            <person name="Strem M.D."/>
            <person name="Amoako-Attah I."/>
            <person name="Akrofi A.Y."/>
            <person name="Begoude B.A."/>
            <person name="Ten Hoopen G.M."/>
            <person name="Coulibaly K."/>
            <person name="Kebe B.I."/>
            <person name="Melnick R.L."/>
            <person name="Guiltinan M.J."/>
            <person name="Tyler B.M."/>
            <person name="Meinhardt L.W."/>
            <person name="Bailey B.A."/>
        </authorList>
    </citation>
    <scope>NUCLEOTIDE SEQUENCE [LARGE SCALE GENOMIC DNA]</scope>
    <source>
        <strain evidence="4">sbr112.9</strain>
    </source>
</reference>
<dbReference type="PANTHER" id="PTHR34605">
    <property type="entry name" value="PHAGE_INTEGRASE DOMAIN-CONTAINING PROTEIN"/>
    <property type="match status" value="1"/>
</dbReference>
<keyword evidence="4" id="KW-1185">Reference proteome</keyword>
<sequence length="335" mass="37460">MIYSVNCSAFNKSPLLGHPNANIKELGNSGVSSVGTLEPRSGCLNTTRNCNRCSWSPSPFTAKTETTARDEHHQAPFDLNYAMSAGIIASWQCLHHNSSQITNLPSRECANQSRSGPMRRHHPINAEESLTPPRSQKIPASRAAMLGFIFLLQSSEYLVVRGRKRIYTLQVRDIRIRDRMGRQAKGLCKTEAVEIIFRGQKNDQHRQGPKRVLFRSGHSVLCPVILRMFLVENPRRLNLQQYVPIWSTSPSRMLPAETLSQALQAAAKASGEDATIYSCRSLRRGGARALLAAGVDSTTVMLHGRWKSDSHQRYITYTNESGTYLATRMAFGIKY</sequence>
<dbReference type="GO" id="GO:0006310">
    <property type="term" value="P:DNA recombination"/>
    <property type="evidence" value="ECO:0007669"/>
    <property type="project" value="UniProtKB-KW"/>
</dbReference>
<dbReference type="PANTHER" id="PTHR34605:SF4">
    <property type="entry name" value="DNA ADENINE METHYLTRANSFERASE"/>
    <property type="match status" value="1"/>
</dbReference>
<evidence type="ECO:0000313" key="3">
    <source>
        <dbReference type="EMBL" id="POM79269.1"/>
    </source>
</evidence>
<dbReference type="OrthoDB" id="92990at2759"/>
<comment type="caution">
    <text evidence="3">The sequence shown here is derived from an EMBL/GenBank/DDBJ whole genome shotgun (WGS) entry which is preliminary data.</text>
</comment>
<dbReference type="GO" id="GO:0003677">
    <property type="term" value="F:DNA binding"/>
    <property type="evidence" value="ECO:0007669"/>
    <property type="project" value="InterPro"/>
</dbReference>
<feature type="region of interest" description="Disordered" evidence="2">
    <location>
        <begin position="106"/>
        <end position="136"/>
    </location>
</feature>
<proteinExistence type="predicted"/>
<dbReference type="GO" id="GO:0015074">
    <property type="term" value="P:DNA integration"/>
    <property type="evidence" value="ECO:0007669"/>
    <property type="project" value="InterPro"/>
</dbReference>
<dbReference type="InterPro" id="IPR011010">
    <property type="entry name" value="DNA_brk_join_enz"/>
</dbReference>
<protein>
    <recommendedName>
        <fullName evidence="5">Tyr recombinase domain-containing protein</fullName>
    </recommendedName>
</protein>